<dbReference type="Proteomes" id="UP000501690">
    <property type="component" value="Linkage Group LG11"/>
</dbReference>
<reference evidence="2 3" key="1">
    <citation type="submission" date="2019-04" db="EMBL/GenBank/DDBJ databases">
        <title>An improved genome assembly and genetic linkage map for asparagus bean, Vigna unguiculata ssp. sesquipedialis.</title>
        <authorList>
            <person name="Xia Q."/>
            <person name="Zhang R."/>
            <person name="Dong Y."/>
        </authorList>
    </citation>
    <scope>NUCLEOTIDE SEQUENCE [LARGE SCALE GENOMIC DNA]</scope>
    <source>
        <tissue evidence="2">Leaf</tissue>
    </source>
</reference>
<keyword evidence="3" id="KW-1185">Reference proteome</keyword>
<feature type="region of interest" description="Disordered" evidence="1">
    <location>
        <begin position="38"/>
        <end position="59"/>
    </location>
</feature>
<evidence type="ECO:0000313" key="3">
    <source>
        <dbReference type="Proteomes" id="UP000501690"/>
    </source>
</evidence>
<evidence type="ECO:0000256" key="1">
    <source>
        <dbReference type="SAM" id="MobiDB-lite"/>
    </source>
</evidence>
<accession>A0A4D6NPV0</accession>
<feature type="compositionally biased region" description="Basic and acidic residues" evidence="1">
    <location>
        <begin position="38"/>
        <end position="51"/>
    </location>
</feature>
<organism evidence="2 3">
    <name type="scientific">Vigna unguiculata</name>
    <name type="common">Cowpea</name>
    <dbReference type="NCBI Taxonomy" id="3917"/>
    <lineage>
        <taxon>Eukaryota</taxon>
        <taxon>Viridiplantae</taxon>
        <taxon>Streptophyta</taxon>
        <taxon>Embryophyta</taxon>
        <taxon>Tracheophyta</taxon>
        <taxon>Spermatophyta</taxon>
        <taxon>Magnoliopsida</taxon>
        <taxon>eudicotyledons</taxon>
        <taxon>Gunneridae</taxon>
        <taxon>Pentapetalae</taxon>
        <taxon>rosids</taxon>
        <taxon>fabids</taxon>
        <taxon>Fabales</taxon>
        <taxon>Fabaceae</taxon>
        <taxon>Papilionoideae</taxon>
        <taxon>50 kb inversion clade</taxon>
        <taxon>NPAAA clade</taxon>
        <taxon>indigoferoid/millettioid clade</taxon>
        <taxon>Phaseoleae</taxon>
        <taxon>Vigna</taxon>
    </lineage>
</organism>
<protein>
    <submittedName>
        <fullName evidence="2">Uncharacterized protein</fullName>
    </submittedName>
</protein>
<proteinExistence type="predicted"/>
<dbReference type="EMBL" id="CP039355">
    <property type="protein sequence ID" value="QCE14704.1"/>
    <property type="molecule type" value="Genomic_DNA"/>
</dbReference>
<evidence type="ECO:0000313" key="2">
    <source>
        <dbReference type="EMBL" id="QCE14704.1"/>
    </source>
</evidence>
<dbReference type="AlphaFoldDB" id="A0A4D6NPV0"/>
<sequence>MFFFHHNNHTQATVNHPRTINNQASHCFAHLLAQARGSRSDEPIRLGEGSKRGTVASRGISLRRDPSRMGETLLAWARCSLAQKGRGSPEQPFA</sequence>
<name>A0A4D6NPV0_VIGUN</name>
<gene>
    <name evidence="2" type="ORF">DEO72_LG11g1708</name>
</gene>